<dbReference type="GO" id="GO:0005886">
    <property type="term" value="C:plasma membrane"/>
    <property type="evidence" value="ECO:0007669"/>
    <property type="project" value="TreeGrafter"/>
</dbReference>
<dbReference type="InterPro" id="IPR035979">
    <property type="entry name" value="RBD_domain_sf"/>
</dbReference>
<organism evidence="3 4">
    <name type="scientific">Blepharisma stoltei</name>
    <dbReference type="NCBI Taxonomy" id="1481888"/>
    <lineage>
        <taxon>Eukaryota</taxon>
        <taxon>Sar</taxon>
        <taxon>Alveolata</taxon>
        <taxon>Ciliophora</taxon>
        <taxon>Postciliodesmatophora</taxon>
        <taxon>Heterotrichea</taxon>
        <taxon>Heterotrichida</taxon>
        <taxon>Blepharismidae</taxon>
        <taxon>Blepharisma</taxon>
    </lineage>
</organism>
<evidence type="ECO:0008006" key="5">
    <source>
        <dbReference type="Google" id="ProtNLM"/>
    </source>
</evidence>
<proteinExistence type="predicted"/>
<reference evidence="3" key="1">
    <citation type="submission" date="2021-09" db="EMBL/GenBank/DDBJ databases">
        <authorList>
            <consortium name="AG Swart"/>
            <person name="Singh M."/>
            <person name="Singh A."/>
            <person name="Seah K."/>
            <person name="Emmerich C."/>
        </authorList>
    </citation>
    <scope>NUCLEOTIDE SEQUENCE</scope>
    <source>
        <strain evidence="3">ATCC30299</strain>
    </source>
</reference>
<keyword evidence="2" id="KW-0812">Transmembrane</keyword>
<feature type="transmembrane region" description="Helical" evidence="2">
    <location>
        <begin position="382"/>
        <end position="404"/>
    </location>
</feature>
<dbReference type="GO" id="GO:0005227">
    <property type="term" value="F:calcium-activated cation channel activity"/>
    <property type="evidence" value="ECO:0007669"/>
    <property type="project" value="InterPro"/>
</dbReference>
<feature type="transmembrane region" description="Helical" evidence="2">
    <location>
        <begin position="569"/>
        <end position="591"/>
    </location>
</feature>
<feature type="transmembrane region" description="Helical" evidence="2">
    <location>
        <begin position="644"/>
        <end position="663"/>
    </location>
</feature>
<evidence type="ECO:0000256" key="2">
    <source>
        <dbReference type="SAM" id="Phobius"/>
    </source>
</evidence>
<dbReference type="GO" id="GO:0003676">
    <property type="term" value="F:nucleic acid binding"/>
    <property type="evidence" value="ECO:0007669"/>
    <property type="project" value="InterPro"/>
</dbReference>
<keyword evidence="1" id="KW-0175">Coiled coil</keyword>
<evidence type="ECO:0000256" key="1">
    <source>
        <dbReference type="SAM" id="Coils"/>
    </source>
</evidence>
<dbReference type="SUPFAM" id="SSF54928">
    <property type="entry name" value="RNA-binding domain, RBD"/>
    <property type="match status" value="1"/>
</dbReference>
<keyword evidence="2" id="KW-1133">Transmembrane helix</keyword>
<dbReference type="AlphaFoldDB" id="A0AAU9IHL3"/>
<protein>
    <recommendedName>
        <fullName evidence="5">RRM domain-containing protein</fullName>
    </recommendedName>
</protein>
<dbReference type="PANTHER" id="PTHR13018:SF135">
    <property type="entry name" value="CSC1_OSCA1-LIKE 7TM REGION DOMAIN-CONTAINING PROTEIN"/>
    <property type="match status" value="1"/>
</dbReference>
<sequence length="834" mass="96157">MIDGLTNQIANAIGIEPQSIAIQGASGLEREQNAEDLADTVQFADLEKAKAFRERNTVRDWTDDGRFLEYPILRTSPHVLGEYGVGLELYFTTLKQLAFLFLIIGLISIWPILENSSGDGLETGAKKNSYDTITLANNGGFHYKTITTSQTEALEDEQDHVDDYEINQSRVAVADFLYTLVFIVFLVYYKISAKKVVLNNFKDNVTAGDYAIEIKGLPEEDIDEKEIIAHFQSFGEVVEVYLARKYNGYLGSYKARAKLSFQEGYYKLMSKKDPSQEIKLKEIQEKIKNFDENLQIKRKEAQATNEDLIVDRAYLVFNDVNSRKKCLKAYSNKLKLCRKNLQPKELKFRGFHTLVVKPTVEPSNIKWENLEYSHWNRQIRRAIIIAIAIGIMIGSIILICVIQAEENLLPSDQTCAKKIDVEATLEYAEKNYKSDTQVYCWCMQQKFSKLLDDSEYNDYCSDYISQFRVATTVRVFASLGIIAINYILKWTLSWLSKYERASTWTKEQLSIMNKLFFVLFFNTSIITLMVNANFKDLVFVKDLAFKDYLFNGDYSDFSRDWYTKVGSTILITMFIGVASPHFVTLFILYPINIIKRRYFYKFYKMQHELNSLYAGPEFQLSVRVAQILNTIFTCFLYSGGIPLLNIICFFTLFFAYWTDKFLILRYYRAPPLYSNQINNKFQSYMPYAILLHCAFSLYMYGADEIFPDTVYINSSGELNPDHNSLGERISMNSGILNMTLISLVVIVLVSLIVINEISKFKTTIAQIGDEQIREDQGTYKENYQEIKEHGIPSYDIMMNPIYKPVLVSLNDAAHDIVRANTEKQTNISWVTSME</sequence>
<feature type="transmembrane region" description="Helical" evidence="2">
    <location>
        <begin position="735"/>
        <end position="754"/>
    </location>
</feature>
<comment type="caution">
    <text evidence="3">The sequence shown here is derived from an EMBL/GenBank/DDBJ whole genome shotgun (WGS) entry which is preliminary data.</text>
</comment>
<feature type="transmembrane region" description="Helical" evidence="2">
    <location>
        <begin position="171"/>
        <end position="189"/>
    </location>
</feature>
<gene>
    <name evidence="3" type="ORF">BSTOLATCC_MIC7193</name>
</gene>
<accession>A0AAU9IHL3</accession>
<feature type="transmembrane region" description="Helical" evidence="2">
    <location>
        <begin position="97"/>
        <end position="113"/>
    </location>
</feature>
<evidence type="ECO:0000313" key="3">
    <source>
        <dbReference type="EMBL" id="CAG9312667.1"/>
    </source>
</evidence>
<feature type="coiled-coil region" evidence="1">
    <location>
        <begin position="280"/>
        <end position="307"/>
    </location>
</feature>
<evidence type="ECO:0000313" key="4">
    <source>
        <dbReference type="Proteomes" id="UP001162131"/>
    </source>
</evidence>
<feature type="transmembrane region" description="Helical" evidence="2">
    <location>
        <begin position="475"/>
        <end position="495"/>
    </location>
</feature>
<dbReference type="PANTHER" id="PTHR13018">
    <property type="entry name" value="PROBABLE MEMBRANE PROTEIN DUF221-RELATED"/>
    <property type="match status" value="1"/>
</dbReference>
<dbReference type="EMBL" id="CAJZBQ010000008">
    <property type="protein sequence ID" value="CAG9312667.1"/>
    <property type="molecule type" value="Genomic_DNA"/>
</dbReference>
<name>A0AAU9IHL3_9CILI</name>
<dbReference type="Proteomes" id="UP001162131">
    <property type="component" value="Unassembled WGS sequence"/>
</dbReference>
<feature type="transmembrane region" description="Helical" evidence="2">
    <location>
        <begin position="515"/>
        <end position="534"/>
    </location>
</feature>
<keyword evidence="4" id="KW-1185">Reference proteome</keyword>
<keyword evidence="2" id="KW-0472">Membrane</keyword>
<dbReference type="InterPro" id="IPR045122">
    <property type="entry name" value="Csc1-like"/>
</dbReference>